<accession>A0A151ITQ7</accession>
<sequence length="404" mass="46645">MSIKNHVDWDGKKFRGYVDLGLDKEESDRATYALVFMLVALNGHFKTPIAYYLIRSLTGTERANIVNQILQILSDYEINDIRSITFDGASTNLNMIESLGAEIRDIDMEPSFNHPVTEEPIFAVPDACHMLKLVRNVLDKFDLIDGDGNRIQWDFLVKLIEYQEKEGIHLGTKITRRHINFHNEKMKVKLAAQVFSTRVADALIFLEQGLNVSEFAGANATAIFCRNVNNIFDFLNSKQKFGKNEFQKCISAENIKELETKINVFINYIKSLKICDNNNNLIEFDWYHKPTYSGRYLNFLSARPLSQKRGIITGITDGAFLLSDPKYHQKNLEHIVSTLLRNDYPIDLIFNTINARLKILFHKGMIQQKESSEEIKRDYTSLYYLMFRKFQTSLKGLVKSLILN</sequence>
<feature type="domain" description="Helix-turn-helix" evidence="3">
    <location>
        <begin position="295"/>
        <end position="354"/>
    </location>
</feature>
<dbReference type="InterPro" id="IPR048365">
    <property type="entry name" value="TNP-like_RNaseH_N"/>
</dbReference>
<keyword evidence="5" id="KW-1185">Reference proteome</keyword>
<feature type="domain" description="Transposable element P transposase-like RNase H" evidence="1">
    <location>
        <begin position="1"/>
        <end position="100"/>
    </location>
</feature>
<evidence type="ECO:0000259" key="1">
    <source>
        <dbReference type="Pfam" id="PF21787"/>
    </source>
</evidence>
<dbReference type="Proteomes" id="UP000078492">
    <property type="component" value="Unassembled WGS sequence"/>
</dbReference>
<dbReference type="PANTHER" id="PTHR47577:SF2">
    <property type="entry name" value="THAP DOMAIN CONTAINING 9"/>
    <property type="match status" value="1"/>
</dbReference>
<dbReference type="Pfam" id="PF26215">
    <property type="entry name" value="HTH_animal"/>
    <property type="match status" value="1"/>
</dbReference>
<name>A0A151ITQ7_9HYME</name>
<dbReference type="STRING" id="471704.A0A151ITQ7"/>
<evidence type="ECO:0000313" key="5">
    <source>
        <dbReference type="Proteomes" id="UP000078492"/>
    </source>
</evidence>
<dbReference type="InterPro" id="IPR058912">
    <property type="entry name" value="HTH_animal"/>
</dbReference>
<dbReference type="InterPro" id="IPR048366">
    <property type="entry name" value="TNP-like_GBD"/>
</dbReference>
<feature type="domain" description="Transposable element P transposase-like GTP-binding insertion" evidence="2">
    <location>
        <begin position="128"/>
        <end position="246"/>
    </location>
</feature>
<dbReference type="PANTHER" id="PTHR47577">
    <property type="entry name" value="THAP DOMAIN-CONTAINING PROTEIN 6"/>
    <property type="match status" value="1"/>
</dbReference>
<organism evidence="4 5">
    <name type="scientific">Trachymyrmex cornetzi</name>
    <dbReference type="NCBI Taxonomy" id="471704"/>
    <lineage>
        <taxon>Eukaryota</taxon>
        <taxon>Metazoa</taxon>
        <taxon>Ecdysozoa</taxon>
        <taxon>Arthropoda</taxon>
        <taxon>Hexapoda</taxon>
        <taxon>Insecta</taxon>
        <taxon>Pterygota</taxon>
        <taxon>Neoptera</taxon>
        <taxon>Endopterygota</taxon>
        <taxon>Hymenoptera</taxon>
        <taxon>Apocrita</taxon>
        <taxon>Aculeata</taxon>
        <taxon>Formicoidea</taxon>
        <taxon>Formicidae</taxon>
        <taxon>Myrmicinae</taxon>
        <taxon>Trachymyrmex</taxon>
    </lineage>
</organism>
<dbReference type="Pfam" id="PF21788">
    <property type="entry name" value="TNP-like_GBD"/>
    <property type="match status" value="1"/>
</dbReference>
<dbReference type="Pfam" id="PF21787">
    <property type="entry name" value="TNP-like_RNaseH_N"/>
    <property type="match status" value="1"/>
</dbReference>
<dbReference type="AlphaFoldDB" id="A0A151ITQ7"/>
<dbReference type="EMBL" id="KQ980990">
    <property type="protein sequence ID" value="KYN10474.1"/>
    <property type="molecule type" value="Genomic_DNA"/>
</dbReference>
<evidence type="ECO:0000313" key="4">
    <source>
        <dbReference type="EMBL" id="KYN10474.1"/>
    </source>
</evidence>
<reference evidence="4 5" key="1">
    <citation type="submission" date="2015-09" db="EMBL/GenBank/DDBJ databases">
        <title>Trachymyrmex cornetzi WGS genome.</title>
        <authorList>
            <person name="Nygaard S."/>
            <person name="Hu H."/>
            <person name="Boomsma J."/>
            <person name="Zhang G."/>
        </authorList>
    </citation>
    <scope>NUCLEOTIDE SEQUENCE [LARGE SCALE GENOMIC DNA]</scope>
    <source>
        <strain evidence="4">Tcor2-1</strain>
        <tissue evidence="4">Whole body</tissue>
    </source>
</reference>
<evidence type="ECO:0000259" key="3">
    <source>
        <dbReference type="Pfam" id="PF26215"/>
    </source>
</evidence>
<evidence type="ECO:0000259" key="2">
    <source>
        <dbReference type="Pfam" id="PF21788"/>
    </source>
</evidence>
<protein>
    <submittedName>
        <fullName evidence="4">THAP domain-containing protein 9</fullName>
    </submittedName>
</protein>
<gene>
    <name evidence="4" type="ORF">ALC57_17383</name>
</gene>
<proteinExistence type="predicted"/>